<keyword evidence="7 20" id="KW-0479">Metal-binding</keyword>
<dbReference type="InterPro" id="IPR021190">
    <property type="entry name" value="Pept_M10A"/>
</dbReference>
<dbReference type="InterPro" id="IPR024079">
    <property type="entry name" value="MetalloPept_cat_dom_sf"/>
</dbReference>
<evidence type="ECO:0000313" key="25">
    <source>
        <dbReference type="Ensembl" id="ENSNMLP00000028117.1"/>
    </source>
</evidence>
<dbReference type="GO" id="GO:0004222">
    <property type="term" value="F:metalloendopeptidase activity"/>
    <property type="evidence" value="ECO:0007669"/>
    <property type="project" value="InterPro"/>
</dbReference>
<feature type="binding site" evidence="21">
    <location>
        <position position="202"/>
    </location>
    <ligand>
        <name>Ca(2+)</name>
        <dbReference type="ChEBI" id="CHEBI:29108"/>
        <label>3</label>
    </ligand>
</feature>
<dbReference type="PROSITE" id="PS51642">
    <property type="entry name" value="HEMOPEXIN_2"/>
    <property type="match status" value="3"/>
</dbReference>
<dbReference type="GO" id="GO:0030198">
    <property type="term" value="P:extracellular matrix organization"/>
    <property type="evidence" value="ECO:0007669"/>
    <property type="project" value="TreeGrafter"/>
</dbReference>
<keyword evidence="4" id="KW-0964">Secreted</keyword>
<comment type="subcellular location">
    <subcellularLocation>
        <location evidence="1">Secreted</location>
        <location evidence="1">Extracellular space</location>
        <location evidence="1">Extracellular matrix</location>
    </subcellularLocation>
</comment>
<evidence type="ECO:0000256" key="15">
    <source>
        <dbReference type="ARBA" id="ARBA00023145"/>
    </source>
</evidence>
<dbReference type="InterPro" id="IPR002477">
    <property type="entry name" value="Peptidoglycan-bd-like"/>
</dbReference>
<feature type="binding site" evidence="21">
    <location>
        <position position="187"/>
    </location>
    <ligand>
        <name>Zn(2+)</name>
        <dbReference type="ChEBI" id="CHEBI:29105"/>
        <label>1</label>
    </ligand>
</feature>
<dbReference type="PANTHER" id="PTHR10201:SF165">
    <property type="entry name" value="COLLAGENASE 3"/>
    <property type="match status" value="1"/>
</dbReference>
<evidence type="ECO:0000256" key="7">
    <source>
        <dbReference type="ARBA" id="ARBA00022723"/>
    </source>
</evidence>
<dbReference type="Proteomes" id="UP000694523">
    <property type="component" value="Unplaced"/>
</dbReference>
<dbReference type="GO" id="GO:0008270">
    <property type="term" value="F:zinc ion binding"/>
    <property type="evidence" value="ECO:0007669"/>
    <property type="project" value="InterPro"/>
</dbReference>
<dbReference type="SUPFAM" id="SSF50923">
    <property type="entry name" value="Hemopexin-like domain"/>
    <property type="match status" value="1"/>
</dbReference>
<evidence type="ECO:0000256" key="8">
    <source>
        <dbReference type="ARBA" id="ARBA00022729"/>
    </source>
</evidence>
<evidence type="ECO:0000256" key="18">
    <source>
        <dbReference type="ARBA" id="ARBA00031807"/>
    </source>
</evidence>
<dbReference type="InterPro" id="IPR001818">
    <property type="entry name" value="Pept_M10_metallopeptidase"/>
</dbReference>
<evidence type="ECO:0000256" key="17">
    <source>
        <dbReference type="ARBA" id="ARBA00023180"/>
    </source>
</evidence>
<keyword evidence="9" id="KW-0677">Repeat</keyword>
<dbReference type="InterPro" id="IPR006026">
    <property type="entry name" value="Peptidase_Metallo"/>
</dbReference>
<dbReference type="PRINTS" id="PR00138">
    <property type="entry name" value="MATRIXIN"/>
</dbReference>
<feature type="binding site" description="in inhibited form" evidence="21">
    <location>
        <position position="104"/>
    </location>
    <ligand>
        <name>Zn(2+)</name>
        <dbReference type="ChEBI" id="CHEBI:29105"/>
        <label>2</label>
        <note>catalytic</note>
    </ligand>
</feature>
<feature type="binding site" evidence="21">
    <location>
        <position position="426"/>
    </location>
    <ligand>
        <name>Ca(2+)</name>
        <dbReference type="ChEBI" id="CHEBI:29108"/>
        <label>4</label>
    </ligand>
</feature>
<accession>A0A8C6U167</accession>
<keyword evidence="17" id="KW-0325">Glycoprotein</keyword>
<dbReference type="InterPro" id="IPR018487">
    <property type="entry name" value="Hemopexin-like_repeat"/>
</dbReference>
<feature type="binding site" evidence="21">
    <location>
        <position position="172"/>
    </location>
    <ligand>
        <name>Zn(2+)</name>
        <dbReference type="ChEBI" id="CHEBI:29105"/>
        <label>1</label>
    </ligand>
</feature>
<dbReference type="Pfam" id="PF00413">
    <property type="entry name" value="Peptidase_M10"/>
    <property type="match status" value="1"/>
</dbReference>
<dbReference type="Pfam" id="PF01471">
    <property type="entry name" value="PG_binding_1"/>
    <property type="match status" value="1"/>
</dbReference>
<evidence type="ECO:0000256" key="22">
    <source>
        <dbReference type="PIRSR" id="PIRSR621190-5"/>
    </source>
</evidence>
<comment type="cofactor">
    <cofactor evidence="21">
        <name>Zn(2+)</name>
        <dbReference type="ChEBI" id="CHEBI:29105"/>
    </cofactor>
    <text evidence="21">Binds 2 Zn(2+) ions per subunit.</text>
</comment>
<feature type="active site" evidence="19">
    <location>
        <position position="223"/>
    </location>
</feature>
<dbReference type="GO" id="GO:0005615">
    <property type="term" value="C:extracellular space"/>
    <property type="evidence" value="ECO:0007669"/>
    <property type="project" value="TreeGrafter"/>
</dbReference>
<evidence type="ECO:0000256" key="5">
    <source>
        <dbReference type="ARBA" id="ARBA00022530"/>
    </source>
</evidence>
<reference evidence="25" key="2">
    <citation type="submission" date="2025-09" db="UniProtKB">
        <authorList>
            <consortium name="Ensembl"/>
        </authorList>
    </citation>
    <scope>IDENTIFICATION</scope>
</reference>
<dbReference type="GO" id="GO:0031012">
    <property type="term" value="C:extracellular matrix"/>
    <property type="evidence" value="ECO:0007669"/>
    <property type="project" value="InterPro"/>
</dbReference>
<feature type="repeat" description="Hemopexin" evidence="23">
    <location>
        <begin position="322"/>
        <end position="372"/>
    </location>
</feature>
<keyword evidence="11 20" id="KW-0862">Zinc</keyword>
<feature type="binding site" evidence="21">
    <location>
        <position position="200"/>
    </location>
    <ligand>
        <name>Zn(2+)</name>
        <dbReference type="ChEBI" id="CHEBI:29105"/>
        <label>1</label>
    </ligand>
</feature>
<evidence type="ECO:0000259" key="24">
    <source>
        <dbReference type="SMART" id="SM00235"/>
    </source>
</evidence>
<keyword evidence="12 21" id="KW-0106">Calcium</keyword>
<reference evidence="25" key="1">
    <citation type="submission" date="2025-08" db="UniProtKB">
        <authorList>
            <consortium name="Ensembl"/>
        </authorList>
    </citation>
    <scope>IDENTIFICATION</scope>
</reference>
<protein>
    <recommendedName>
        <fullName evidence="3">Collagenase 3</fullName>
    </recommendedName>
    <alternativeName>
        <fullName evidence="18">Matrix metalloproteinase-13</fullName>
    </alternativeName>
</protein>
<evidence type="ECO:0000256" key="9">
    <source>
        <dbReference type="ARBA" id="ARBA00022737"/>
    </source>
</evidence>
<feature type="binding site" evidence="20">
    <location>
        <position position="226"/>
    </location>
    <ligand>
        <name>Zn(2+)</name>
        <dbReference type="ChEBI" id="CHEBI:29105"/>
        <label>2</label>
        <note>catalytic</note>
    </ligand>
</feature>
<keyword evidence="26" id="KW-1185">Reference proteome</keyword>
<evidence type="ECO:0000256" key="20">
    <source>
        <dbReference type="PIRSR" id="PIRSR001191-2"/>
    </source>
</evidence>
<feature type="binding site" evidence="21">
    <location>
        <position position="196"/>
    </location>
    <ligand>
        <name>Ca(2+)</name>
        <dbReference type="ChEBI" id="CHEBI:29108"/>
        <label>2</label>
    </ligand>
</feature>
<dbReference type="SMART" id="SM00120">
    <property type="entry name" value="HX"/>
    <property type="match status" value="3"/>
</dbReference>
<evidence type="ECO:0000256" key="14">
    <source>
        <dbReference type="ARBA" id="ARBA00023105"/>
    </source>
</evidence>
<evidence type="ECO:0000256" key="4">
    <source>
        <dbReference type="ARBA" id="ARBA00022525"/>
    </source>
</evidence>
<evidence type="ECO:0000256" key="21">
    <source>
        <dbReference type="PIRSR" id="PIRSR621190-2"/>
    </source>
</evidence>
<dbReference type="Gene3D" id="3.40.390.10">
    <property type="entry name" value="Collagenase (Catalytic Domain)"/>
    <property type="match status" value="1"/>
</dbReference>
<feature type="binding site" evidence="20">
    <location>
        <position position="222"/>
    </location>
    <ligand>
        <name>Zn(2+)</name>
        <dbReference type="ChEBI" id="CHEBI:29105"/>
        <label>2</label>
        <note>catalytic</note>
    </ligand>
</feature>
<evidence type="ECO:0000256" key="6">
    <source>
        <dbReference type="ARBA" id="ARBA00022670"/>
    </source>
</evidence>
<feature type="binding site" evidence="21">
    <location>
        <position position="174"/>
    </location>
    <ligand>
        <name>Zn(2+)</name>
        <dbReference type="ChEBI" id="CHEBI:29105"/>
        <label>1</label>
    </ligand>
</feature>
<evidence type="ECO:0000256" key="1">
    <source>
        <dbReference type="ARBA" id="ARBA00004498"/>
    </source>
</evidence>
<dbReference type="InterPro" id="IPR018486">
    <property type="entry name" value="Hemopexin_CS"/>
</dbReference>
<dbReference type="SMART" id="SM00235">
    <property type="entry name" value="ZnMc"/>
    <property type="match status" value="1"/>
</dbReference>
<evidence type="ECO:0000256" key="12">
    <source>
        <dbReference type="ARBA" id="ARBA00022837"/>
    </source>
</evidence>
<proteinExistence type="inferred from homology"/>
<dbReference type="PANTHER" id="PTHR10201">
    <property type="entry name" value="MATRIX METALLOPROTEINASE"/>
    <property type="match status" value="1"/>
</dbReference>
<keyword evidence="15" id="KW-0865">Zymogen</keyword>
<dbReference type="GO" id="GO:0006508">
    <property type="term" value="P:proteolysis"/>
    <property type="evidence" value="ECO:0007669"/>
    <property type="project" value="UniProtKB-KW"/>
</dbReference>
<name>A0A8C6U167_9GOBI</name>
<feature type="binding site" evidence="21">
    <location>
        <position position="281"/>
    </location>
    <ligand>
        <name>Ca(2+)</name>
        <dbReference type="ChEBI" id="CHEBI:29108"/>
        <label>4</label>
    </ligand>
</feature>
<keyword evidence="13" id="KW-0482">Metalloprotease</keyword>
<dbReference type="SUPFAM" id="SSF47090">
    <property type="entry name" value="PGBD-like"/>
    <property type="match status" value="1"/>
</dbReference>
<feature type="binding site" evidence="20">
    <location>
        <position position="232"/>
    </location>
    <ligand>
        <name>Zn(2+)</name>
        <dbReference type="ChEBI" id="CHEBI:29105"/>
        <label>2</label>
        <note>catalytic</note>
    </ligand>
</feature>
<dbReference type="InterPro" id="IPR036375">
    <property type="entry name" value="Hemopexin-like_dom_sf"/>
</dbReference>
<dbReference type="Pfam" id="PF00045">
    <property type="entry name" value="Hemopexin"/>
    <property type="match status" value="3"/>
</dbReference>
<feature type="repeat" description="Hemopexin" evidence="23">
    <location>
        <begin position="271"/>
        <end position="320"/>
    </location>
</feature>
<dbReference type="CDD" id="cd04278">
    <property type="entry name" value="ZnMc_MMP"/>
    <property type="match status" value="1"/>
</dbReference>
<comment type="cofactor">
    <cofactor evidence="21">
        <name>Ca(2+)</name>
        <dbReference type="ChEBI" id="CHEBI:29108"/>
    </cofactor>
    <text evidence="21">Can bind about 5 Ca(2+) ions per subunit.</text>
</comment>
<feature type="binding site" evidence="21">
    <location>
        <position position="162"/>
    </location>
    <ligand>
        <name>Ca(2+)</name>
        <dbReference type="ChEBI" id="CHEBI:29108"/>
        <label>2</label>
    </ligand>
</feature>
<dbReference type="Ensembl" id="ENSNMLT00000031401.1">
    <property type="protein sequence ID" value="ENSNMLP00000028117.1"/>
    <property type="gene ID" value="ENSNMLG00000017896.1"/>
</dbReference>
<dbReference type="InterPro" id="IPR000585">
    <property type="entry name" value="Hemopexin-like_dom"/>
</dbReference>
<evidence type="ECO:0000256" key="3">
    <source>
        <dbReference type="ARBA" id="ARBA00018037"/>
    </source>
</evidence>
<dbReference type="SUPFAM" id="SSF55486">
    <property type="entry name" value="Metalloproteases ('zincins'), catalytic domain"/>
    <property type="match status" value="1"/>
</dbReference>
<feature type="binding site" evidence="21">
    <location>
        <position position="240"/>
    </location>
    <ligand>
        <name>Zn(2+)</name>
        <dbReference type="ChEBI" id="CHEBI:29105"/>
        <label>2</label>
        <note>catalytic</note>
    </ligand>
</feature>
<comment type="similarity">
    <text evidence="2">Belongs to the peptidase M10A family.</text>
</comment>
<evidence type="ECO:0000256" key="23">
    <source>
        <dbReference type="PROSITE-ProRule" id="PRU01011"/>
    </source>
</evidence>
<keyword evidence="8" id="KW-0732">Signal</keyword>
<feature type="binding site" evidence="21">
    <location>
        <position position="180"/>
    </location>
    <ligand>
        <name>Ca(2+)</name>
        <dbReference type="ChEBI" id="CHEBI:29108"/>
        <label>3</label>
    </ligand>
</feature>
<feature type="binding site" evidence="21">
    <location>
        <position position="326"/>
    </location>
    <ligand>
        <name>Ca(2+)</name>
        <dbReference type="ChEBI" id="CHEBI:29108"/>
        <label>4</label>
    </ligand>
</feature>
<evidence type="ECO:0000256" key="11">
    <source>
        <dbReference type="ARBA" id="ARBA00022833"/>
    </source>
</evidence>
<feature type="binding site" evidence="21">
    <location>
        <position position="198"/>
    </location>
    <ligand>
        <name>Ca(2+)</name>
        <dbReference type="ChEBI" id="CHEBI:29108"/>
        <label>2</label>
    </ligand>
</feature>
<dbReference type="CDD" id="cd00094">
    <property type="entry name" value="HX"/>
    <property type="match status" value="1"/>
</dbReference>
<evidence type="ECO:0000256" key="10">
    <source>
        <dbReference type="ARBA" id="ARBA00022801"/>
    </source>
</evidence>
<evidence type="ECO:0000256" key="13">
    <source>
        <dbReference type="ARBA" id="ARBA00023049"/>
    </source>
</evidence>
<dbReference type="FunFam" id="2.110.10.10:FF:000002">
    <property type="entry name" value="Matrix metallopeptidase 3"/>
    <property type="match status" value="1"/>
</dbReference>
<feature type="binding site" evidence="21">
    <location>
        <position position="179"/>
    </location>
    <ligand>
        <name>Ca(2+)</name>
        <dbReference type="ChEBI" id="CHEBI:29108"/>
        <label>3</label>
    </ligand>
</feature>
<dbReference type="Gene3D" id="2.110.10.10">
    <property type="entry name" value="Hemopexin-like domain"/>
    <property type="match status" value="1"/>
</dbReference>
<keyword evidence="10" id="KW-0378">Hydrolase</keyword>
<feature type="binding site" evidence="21">
    <location>
        <position position="205"/>
    </location>
    <ligand>
        <name>Ca(2+)</name>
        <dbReference type="ChEBI" id="CHEBI:29108"/>
        <label>1</label>
    </ligand>
</feature>
<evidence type="ECO:0000256" key="16">
    <source>
        <dbReference type="ARBA" id="ARBA00023157"/>
    </source>
</evidence>
<dbReference type="PIRSF" id="PIRSF001191">
    <property type="entry name" value="Peptidase_M10A_matrix"/>
    <property type="match status" value="1"/>
</dbReference>
<keyword evidence="6" id="KW-0645">Protease</keyword>
<feature type="binding site" evidence="21">
    <location>
        <position position="205"/>
    </location>
    <ligand>
        <name>Ca(2+)</name>
        <dbReference type="ChEBI" id="CHEBI:29108"/>
        <label>3</label>
    </ligand>
</feature>
<dbReference type="AlphaFoldDB" id="A0A8C6U167"/>
<keyword evidence="14" id="KW-0177">Collagen degradation</keyword>
<sequence>MITAHRNVWNAVKTWTADVTVQQRKTPQITRSQHIILCRQEYLRHFYGYRPAERRPKRSAQNDMDADWSKGFCDKIKHMQRFFGFPPSGELTKDTLEVMRKPRCGLSDVEPFGDTVRWTNRILSYRLPIPASQVRKVFRDAWKVWSNVTPIKFRKRGRREADIAISFYSGDHQDGTPFDGKQGILAHAFLPGIGIGGDVHFDAEEDWSTNSTGYNLFTVAVHEFGHAIGLAHSPDPGAVMYPVSKHVFKCFPGISPDFDSLFSNKPPPKTPDKCDPDLSFDAVTELQQEVHFFKDRFMWRKHPLFEETRITLTNSLWPSSIPSNLDAGYMNIEKNFNLMLVFCFSGSQYWKLTQLQLEEGFPKNITNLGFPSRVKSVDAALHIRFKRYTVFFTGHECWRYDELWEVLDARPSLIEQEWPGVPAPIDAAVYFDGTKSPFFDAVQVNYSTLYLPSKPYAIVRTV</sequence>
<feature type="short sequence motif" description="Cysteine switch" evidence="22">
    <location>
        <begin position="102"/>
        <end position="109"/>
    </location>
</feature>
<dbReference type="PROSITE" id="PS00024">
    <property type="entry name" value="HEMOPEXIN"/>
    <property type="match status" value="1"/>
</dbReference>
<dbReference type="InterPro" id="IPR036365">
    <property type="entry name" value="PGBD-like_sf"/>
</dbReference>
<keyword evidence="5" id="KW-0272">Extracellular matrix</keyword>
<feature type="domain" description="Peptidase metallopeptidase" evidence="24">
    <location>
        <begin position="114"/>
        <end position="260"/>
    </location>
</feature>
<organism evidence="25 26">
    <name type="scientific">Neogobius melanostomus</name>
    <name type="common">round goby</name>
    <dbReference type="NCBI Taxonomy" id="47308"/>
    <lineage>
        <taxon>Eukaryota</taxon>
        <taxon>Metazoa</taxon>
        <taxon>Chordata</taxon>
        <taxon>Craniata</taxon>
        <taxon>Vertebrata</taxon>
        <taxon>Euteleostomi</taxon>
        <taxon>Actinopterygii</taxon>
        <taxon>Neopterygii</taxon>
        <taxon>Teleostei</taxon>
        <taxon>Neoteleostei</taxon>
        <taxon>Acanthomorphata</taxon>
        <taxon>Gobiaria</taxon>
        <taxon>Gobiiformes</taxon>
        <taxon>Gobioidei</taxon>
        <taxon>Gobiidae</taxon>
        <taxon>Benthophilinae</taxon>
        <taxon>Neogobiini</taxon>
        <taxon>Neogobius</taxon>
    </lineage>
</organism>
<evidence type="ECO:0000256" key="19">
    <source>
        <dbReference type="PIRSR" id="PIRSR001191-1"/>
    </source>
</evidence>
<dbReference type="GO" id="GO:0030574">
    <property type="term" value="P:collagen catabolic process"/>
    <property type="evidence" value="ECO:0007669"/>
    <property type="project" value="UniProtKB-KW"/>
</dbReference>
<feature type="binding site" evidence="21">
    <location>
        <position position="380"/>
    </location>
    <ligand>
        <name>Ca(2+)</name>
        <dbReference type="ChEBI" id="CHEBI:29108"/>
        <label>5</label>
    </ligand>
</feature>
<evidence type="ECO:0000256" key="2">
    <source>
        <dbReference type="ARBA" id="ARBA00010370"/>
    </source>
</evidence>
<dbReference type="InterPro" id="IPR033739">
    <property type="entry name" value="M10A_MMP"/>
</dbReference>
<keyword evidence="16" id="KW-1015">Disulfide bond</keyword>
<feature type="repeat" description="Hemopexin" evidence="23">
    <location>
        <begin position="374"/>
        <end position="421"/>
    </location>
</feature>
<evidence type="ECO:0000313" key="26">
    <source>
        <dbReference type="Proteomes" id="UP000694523"/>
    </source>
</evidence>